<dbReference type="EMBL" id="OIVN01001922">
    <property type="protein sequence ID" value="SPC98947.1"/>
    <property type="molecule type" value="Genomic_DNA"/>
</dbReference>
<evidence type="ECO:0000313" key="1">
    <source>
        <dbReference type="EMBL" id="SPC98947.1"/>
    </source>
</evidence>
<gene>
    <name evidence="1" type="ORF">FSB_LOCUS26829</name>
</gene>
<dbReference type="AlphaFoldDB" id="A0A2N9G8H4"/>
<reference evidence="1" key="1">
    <citation type="submission" date="2018-02" db="EMBL/GenBank/DDBJ databases">
        <authorList>
            <person name="Cohen D.B."/>
            <person name="Kent A.D."/>
        </authorList>
    </citation>
    <scope>NUCLEOTIDE SEQUENCE</scope>
</reference>
<sequence length="128" mass="12920">MFLAFEELEILHAWHHTTEDATFALGLHGMSNSGSGAAVKLGTAGWARKHGEIFGLTYIGVGKGTCVAVVGKEIGEIYGLVGKGVIGVSGKVRRSAGIGSAGIGKDAELAVDGPVGIGLGSTEELGLT</sequence>
<proteinExistence type="predicted"/>
<accession>A0A2N9G8H4</accession>
<protein>
    <submittedName>
        <fullName evidence="1">Uncharacterized protein</fullName>
    </submittedName>
</protein>
<name>A0A2N9G8H4_FAGSY</name>
<organism evidence="1">
    <name type="scientific">Fagus sylvatica</name>
    <name type="common">Beechnut</name>
    <dbReference type="NCBI Taxonomy" id="28930"/>
    <lineage>
        <taxon>Eukaryota</taxon>
        <taxon>Viridiplantae</taxon>
        <taxon>Streptophyta</taxon>
        <taxon>Embryophyta</taxon>
        <taxon>Tracheophyta</taxon>
        <taxon>Spermatophyta</taxon>
        <taxon>Magnoliopsida</taxon>
        <taxon>eudicotyledons</taxon>
        <taxon>Gunneridae</taxon>
        <taxon>Pentapetalae</taxon>
        <taxon>rosids</taxon>
        <taxon>fabids</taxon>
        <taxon>Fagales</taxon>
        <taxon>Fagaceae</taxon>
        <taxon>Fagus</taxon>
    </lineage>
</organism>